<evidence type="ECO:0000313" key="1">
    <source>
        <dbReference type="EMBL" id="KNZ49225.1"/>
    </source>
</evidence>
<dbReference type="VEuPathDB" id="FungiDB:VP01_513g2"/>
<sequence length="538" mass="60282">MSFCFAVYNSGFKSVKIEEEGLVCGWIQVNGVEASSVEVSPPNCAPLRVSSALVKTLPHATYVSVNSAICVSSIGRLLARGIVGNGGGGGKRIAAERIQNCGRSEAGQSKQRRWKKNQAFVSEWESEKDWADKGYFGGRCRGKPGRLSSQGWWCCREWKLVGIQGGGAGTQWEWEAWRSCRGKGSRGCVGAEPCILGYLIEESIHQKGESSQNFNKSRQNIQNLFPGCKMQRAVKGSEKPKSRNPQRRTNSLSAVWVFLSTPLACSGRQEQNNLTSICYSNILPGFTNWQSAGMTGDPLALWPSTHISQKTSASIWVHWKSSDNWGWESSHMCWNSRIIFVLLCYLSEGPTDQWKNDEVSKVTGAGARRISNKTVPKAALRIMGGGVGKGFQHLISTHCRRNPLQVVGHNLSHLVGLSTYCTLMSFFCFFPLIMTCNFCHNLVRLNMFVWSMGHSAVSWMGLCQSSPERKQYRDHYQSYIRGQNRCDSSFVTFFLLDCERARYCLWIETTSVIVQIPSVSYDLRLPREGENERVPWIR</sequence>
<reference evidence="1 2" key="1">
    <citation type="submission" date="2015-08" db="EMBL/GenBank/DDBJ databases">
        <title>Next Generation Sequencing and Analysis of the Genome of Puccinia sorghi L Schw, the Causal Agent of Maize Common Rust.</title>
        <authorList>
            <person name="Rochi L."/>
            <person name="Burguener G."/>
            <person name="Darino M."/>
            <person name="Turjanski A."/>
            <person name="Kreff E."/>
            <person name="Dieguez M.J."/>
            <person name="Sacco F."/>
        </authorList>
    </citation>
    <scope>NUCLEOTIDE SEQUENCE [LARGE SCALE GENOMIC DNA]</scope>
    <source>
        <strain evidence="1 2">RO10H11247</strain>
    </source>
</reference>
<gene>
    <name evidence="1" type="ORF">VP01_513g2</name>
</gene>
<protein>
    <submittedName>
        <fullName evidence="1">Uncharacterized protein</fullName>
    </submittedName>
</protein>
<dbReference type="AlphaFoldDB" id="A0A0L6UN01"/>
<organism evidence="1 2">
    <name type="scientific">Puccinia sorghi</name>
    <dbReference type="NCBI Taxonomy" id="27349"/>
    <lineage>
        <taxon>Eukaryota</taxon>
        <taxon>Fungi</taxon>
        <taxon>Dikarya</taxon>
        <taxon>Basidiomycota</taxon>
        <taxon>Pucciniomycotina</taxon>
        <taxon>Pucciniomycetes</taxon>
        <taxon>Pucciniales</taxon>
        <taxon>Pucciniaceae</taxon>
        <taxon>Puccinia</taxon>
    </lineage>
</organism>
<accession>A0A0L6UN01</accession>
<dbReference type="Proteomes" id="UP000037035">
    <property type="component" value="Unassembled WGS sequence"/>
</dbReference>
<dbReference type="EMBL" id="LAVV01010320">
    <property type="protein sequence ID" value="KNZ49225.1"/>
    <property type="molecule type" value="Genomic_DNA"/>
</dbReference>
<name>A0A0L6UN01_9BASI</name>
<evidence type="ECO:0000313" key="2">
    <source>
        <dbReference type="Proteomes" id="UP000037035"/>
    </source>
</evidence>
<comment type="caution">
    <text evidence="1">The sequence shown here is derived from an EMBL/GenBank/DDBJ whole genome shotgun (WGS) entry which is preliminary data.</text>
</comment>
<keyword evidence="2" id="KW-1185">Reference proteome</keyword>
<proteinExistence type="predicted"/>